<dbReference type="InterPro" id="IPR003439">
    <property type="entry name" value="ABC_transporter-like_ATP-bd"/>
</dbReference>
<comment type="subcellular location">
    <subcellularLocation>
        <location evidence="1">Cell membrane</location>
    </subcellularLocation>
</comment>
<dbReference type="GO" id="GO:0016887">
    <property type="term" value="F:ATP hydrolysis activity"/>
    <property type="evidence" value="ECO:0007669"/>
    <property type="project" value="InterPro"/>
</dbReference>
<dbReference type="InterPro" id="IPR050763">
    <property type="entry name" value="ABC_transporter_ATP-binding"/>
</dbReference>
<reference evidence="10" key="1">
    <citation type="submission" date="2017-01" db="EMBL/GenBank/DDBJ databases">
        <authorList>
            <person name="Varghese N."/>
            <person name="Submissions S."/>
        </authorList>
    </citation>
    <scope>NUCLEOTIDE SEQUENCE [LARGE SCALE GENOMIC DNA]</scope>
    <source>
        <strain evidence="10">DSM 45196</strain>
    </source>
</reference>
<keyword evidence="5 9" id="KW-0067">ATP-binding</keyword>
<dbReference type="PANTHER" id="PTHR42711">
    <property type="entry name" value="ABC TRANSPORTER ATP-BINDING PROTEIN"/>
    <property type="match status" value="1"/>
</dbReference>
<keyword evidence="3" id="KW-1003">Cell membrane</keyword>
<dbReference type="Pfam" id="PF00005">
    <property type="entry name" value="ABC_tran"/>
    <property type="match status" value="1"/>
</dbReference>
<dbReference type="Proteomes" id="UP000186795">
    <property type="component" value="Unassembled WGS sequence"/>
</dbReference>
<evidence type="ECO:0000259" key="8">
    <source>
        <dbReference type="PROSITE" id="PS50893"/>
    </source>
</evidence>
<dbReference type="Gene3D" id="3.40.50.300">
    <property type="entry name" value="P-loop containing nucleotide triphosphate hydrolases"/>
    <property type="match status" value="1"/>
</dbReference>
<dbReference type="AlphaFoldDB" id="A0A1N7NA78"/>
<keyword evidence="4" id="KW-0547">Nucleotide-binding</keyword>
<dbReference type="SUPFAM" id="SSF52540">
    <property type="entry name" value="P-loop containing nucleoside triphosphate hydrolases"/>
    <property type="match status" value="1"/>
</dbReference>
<evidence type="ECO:0000256" key="7">
    <source>
        <dbReference type="ARBA" id="ARBA00023136"/>
    </source>
</evidence>
<keyword evidence="10" id="KW-1185">Reference proteome</keyword>
<evidence type="ECO:0000313" key="9">
    <source>
        <dbReference type="EMBL" id="SIS95220.1"/>
    </source>
</evidence>
<dbReference type="FunFam" id="3.40.50.300:FF:000589">
    <property type="entry name" value="ABC transporter, ATP-binding subunit"/>
    <property type="match status" value="1"/>
</dbReference>
<evidence type="ECO:0000256" key="6">
    <source>
        <dbReference type="ARBA" id="ARBA00022967"/>
    </source>
</evidence>
<proteinExistence type="predicted"/>
<dbReference type="CDD" id="cd03230">
    <property type="entry name" value="ABC_DR_subfamily_A"/>
    <property type="match status" value="1"/>
</dbReference>
<evidence type="ECO:0000313" key="10">
    <source>
        <dbReference type="Proteomes" id="UP000186795"/>
    </source>
</evidence>
<keyword evidence="6" id="KW-1278">Translocase</keyword>
<dbReference type="GO" id="GO:0005886">
    <property type="term" value="C:plasma membrane"/>
    <property type="evidence" value="ECO:0007669"/>
    <property type="project" value="UniProtKB-SubCell"/>
</dbReference>
<dbReference type="PANTHER" id="PTHR42711:SF16">
    <property type="entry name" value="ABC TRANSPORTER ATP-BINDING PROTEIN"/>
    <property type="match status" value="1"/>
</dbReference>
<evidence type="ECO:0000256" key="1">
    <source>
        <dbReference type="ARBA" id="ARBA00004236"/>
    </source>
</evidence>
<gene>
    <name evidence="9" type="ORF">SAMN05421790_10877</name>
</gene>
<keyword evidence="2" id="KW-0813">Transport</keyword>
<dbReference type="OrthoDB" id="2290519at2"/>
<accession>A0A1N7NA78</accession>
<organism evidence="9 10">
    <name type="scientific">Kroppenstedtia eburnea</name>
    <dbReference type="NCBI Taxonomy" id="714067"/>
    <lineage>
        <taxon>Bacteria</taxon>
        <taxon>Bacillati</taxon>
        <taxon>Bacillota</taxon>
        <taxon>Bacilli</taxon>
        <taxon>Bacillales</taxon>
        <taxon>Thermoactinomycetaceae</taxon>
        <taxon>Kroppenstedtia</taxon>
    </lineage>
</organism>
<evidence type="ECO:0000256" key="2">
    <source>
        <dbReference type="ARBA" id="ARBA00022448"/>
    </source>
</evidence>
<dbReference type="Pfam" id="PF13732">
    <property type="entry name" value="DrrA1-3_C"/>
    <property type="match status" value="1"/>
</dbReference>
<feature type="domain" description="ABC transporter" evidence="8">
    <location>
        <begin position="5"/>
        <end position="230"/>
    </location>
</feature>
<dbReference type="InterPro" id="IPR025302">
    <property type="entry name" value="DrrA1/2-like_C"/>
</dbReference>
<dbReference type="InterPro" id="IPR027417">
    <property type="entry name" value="P-loop_NTPase"/>
</dbReference>
<keyword evidence="7" id="KW-0472">Membrane</keyword>
<evidence type="ECO:0000256" key="5">
    <source>
        <dbReference type="ARBA" id="ARBA00022840"/>
    </source>
</evidence>
<name>A0A1N7NA78_9BACL</name>
<dbReference type="InterPro" id="IPR017871">
    <property type="entry name" value="ABC_transporter-like_CS"/>
</dbReference>
<dbReference type="PROSITE" id="PS50893">
    <property type="entry name" value="ABC_TRANSPORTER_2"/>
    <property type="match status" value="1"/>
</dbReference>
<dbReference type="GO" id="GO:0005524">
    <property type="term" value="F:ATP binding"/>
    <property type="evidence" value="ECO:0007669"/>
    <property type="project" value="UniProtKB-KW"/>
</dbReference>
<evidence type="ECO:0000256" key="3">
    <source>
        <dbReference type="ARBA" id="ARBA00022475"/>
    </source>
</evidence>
<dbReference type="InterPro" id="IPR003593">
    <property type="entry name" value="AAA+_ATPase"/>
</dbReference>
<protein>
    <submittedName>
        <fullName evidence="9">ABC-2 type transport system ATP-binding protein</fullName>
    </submittedName>
</protein>
<dbReference type="SMART" id="SM00382">
    <property type="entry name" value="AAA"/>
    <property type="match status" value="1"/>
</dbReference>
<dbReference type="EMBL" id="FTOD01000008">
    <property type="protein sequence ID" value="SIS95220.1"/>
    <property type="molecule type" value="Genomic_DNA"/>
</dbReference>
<evidence type="ECO:0000256" key="4">
    <source>
        <dbReference type="ARBA" id="ARBA00022741"/>
    </source>
</evidence>
<sequence length="304" mass="34199">MSDVIHVEGVHKWYGDNHAVNGVSLHVREGEIFGILGPNGAGKTTMVEMMEGLRKRDDGLIQILGMDPDQDPYELRERIGVQFQSTSIQPRMKVGEAIRLFSSLYRKKTDTGRLIRALGLTDRLNAAFEDLSGGWKQRVTLALATIHDPDLIFLDEPSTGLDPRARRELWDLILSMRDSGKTVVLTTHYMEEAERLCDRVAMFRKGQLVALDTPKELIRKQAGNRRLTFESPGADSGRILRLPGVDRVEQEGELVRVYATSLQQVARSLFNLAEQEGWTIEGFRFESGTLDDLFVSMAVDREGV</sequence>
<dbReference type="PROSITE" id="PS00211">
    <property type="entry name" value="ABC_TRANSPORTER_1"/>
    <property type="match status" value="1"/>
</dbReference>
<dbReference type="RefSeq" id="WP_009709927.1">
    <property type="nucleotide sequence ID" value="NZ_CP048103.1"/>
</dbReference>